<dbReference type="eggNOG" id="COG1216">
    <property type="taxonomic scope" value="Bacteria"/>
</dbReference>
<dbReference type="Proteomes" id="UP000001353">
    <property type="component" value="Plasmid pRLO149_63"/>
</dbReference>
<evidence type="ECO:0000259" key="1">
    <source>
        <dbReference type="Pfam" id="PF00535"/>
    </source>
</evidence>
<geneLocation type="plasmid" evidence="2 3">
    <name>pRLO149_63</name>
</geneLocation>
<gene>
    <name evidence="2" type="ordered locus">RLO149_p630440</name>
</gene>
<dbReference type="InterPro" id="IPR001173">
    <property type="entry name" value="Glyco_trans_2-like"/>
</dbReference>
<protein>
    <submittedName>
        <fullName evidence="2">Gylcosyl transferase-like protein</fullName>
    </submittedName>
</protein>
<dbReference type="PANTHER" id="PTHR43179:SF7">
    <property type="entry name" value="RHAMNOSYLTRANSFERASE WBBL"/>
    <property type="match status" value="1"/>
</dbReference>
<dbReference type="KEGG" id="rli:RLO149_p630440"/>
<proteinExistence type="predicted"/>
<keyword evidence="3" id="KW-1185">Reference proteome</keyword>
<dbReference type="PANTHER" id="PTHR43179">
    <property type="entry name" value="RHAMNOSYLTRANSFERASE WBBL"/>
    <property type="match status" value="1"/>
</dbReference>
<dbReference type="Pfam" id="PF00535">
    <property type="entry name" value="Glycos_transf_2"/>
    <property type="match status" value="1"/>
</dbReference>
<dbReference type="HOGENOM" id="CLU_023845_0_1_5"/>
<dbReference type="OrthoDB" id="9771846at2"/>
<keyword evidence="2" id="KW-0614">Plasmid</keyword>
<dbReference type="RefSeq" id="WP_013959960.1">
    <property type="nucleotide sequence ID" value="NC_015729.1"/>
</dbReference>
<dbReference type="InterPro" id="IPR029044">
    <property type="entry name" value="Nucleotide-diphossugar_trans"/>
</dbReference>
<name>F7ZML5_ROSLO</name>
<evidence type="ECO:0000313" key="2">
    <source>
        <dbReference type="EMBL" id="AEI96552.1"/>
    </source>
</evidence>
<feature type="domain" description="Glycosyltransferase 2-like" evidence="1">
    <location>
        <begin position="9"/>
        <end position="192"/>
    </location>
</feature>
<dbReference type="CDD" id="cd04186">
    <property type="entry name" value="GT_2_like_c"/>
    <property type="match status" value="1"/>
</dbReference>
<sequence>MSDPRPDLSIVIVEWNTIDMLRDCLASVFDKAGGLDIQVIVVDNASSDGSPEMVEAEFPQVTQIRNADNRGFAAANNQGFEICTGRYILLLNSDTYLLDDVMGASLRYLDNHSTVGAMGCLVLNPDRTMQRTCSMWPRLLDLMFMSSGLWKLKRPKVFGRYQMTHWQRNDERAVEVISGCYMMLRREVLEQVGQLDEDFFFFGEETDWCRRMRDAGWLLMFAPVGKIVHYGSASARKLNHKRDLMLTDATVRLHRKHSGRLAGSAAWVTLFGFNVSRATFWSLRSVVQHDRAALRAKHFRNVVIGMIRP</sequence>
<dbReference type="SUPFAM" id="SSF53448">
    <property type="entry name" value="Nucleotide-diphospho-sugar transferases"/>
    <property type="match status" value="1"/>
</dbReference>
<reference evidence="2 3" key="1">
    <citation type="journal article" date="2011" name="BMC Genomics">
        <title>Comparative genome analysis and genome-guided physiological analysis of Roseobacter litoralis.</title>
        <authorList>
            <person name="Kalhoefer D."/>
            <person name="Thole S."/>
            <person name="Voget S."/>
            <person name="Lehmann R."/>
            <person name="Liesegang H."/>
            <person name="Wollher A."/>
            <person name="Daniel R."/>
            <person name="Simon M."/>
            <person name="Brinkhoff T."/>
        </authorList>
    </citation>
    <scope>NUCLEOTIDE SEQUENCE [LARGE SCALE GENOMIC DNA]</scope>
    <source>
        <strain evidence="3">ATCC 49566 / DSM 6996 / JCM 21268 / NBRC 15278 / OCh 149</strain>
    </source>
</reference>
<accession>F7ZML5</accession>
<dbReference type="AlphaFoldDB" id="F7ZML5"/>
<organism evidence="2 3">
    <name type="scientific">Roseobacter litoralis (strain ATCC 49566 / DSM 6996 / JCM 21268 / NBRC 15278 / OCh 149)</name>
    <dbReference type="NCBI Taxonomy" id="391595"/>
    <lineage>
        <taxon>Bacteria</taxon>
        <taxon>Pseudomonadati</taxon>
        <taxon>Pseudomonadota</taxon>
        <taxon>Alphaproteobacteria</taxon>
        <taxon>Rhodobacterales</taxon>
        <taxon>Roseobacteraceae</taxon>
        <taxon>Roseobacter</taxon>
    </lineage>
</organism>
<dbReference type="GO" id="GO:0016740">
    <property type="term" value="F:transferase activity"/>
    <property type="evidence" value="ECO:0007669"/>
    <property type="project" value="UniProtKB-KW"/>
</dbReference>
<dbReference type="EMBL" id="CP002626">
    <property type="protein sequence ID" value="AEI96552.1"/>
    <property type="molecule type" value="Genomic_DNA"/>
</dbReference>
<dbReference type="Gene3D" id="3.90.550.10">
    <property type="entry name" value="Spore Coat Polysaccharide Biosynthesis Protein SpsA, Chain A"/>
    <property type="match status" value="1"/>
</dbReference>
<evidence type="ECO:0000313" key="3">
    <source>
        <dbReference type="Proteomes" id="UP000001353"/>
    </source>
</evidence>